<evidence type="ECO:0000256" key="1">
    <source>
        <dbReference type="SAM" id="Phobius"/>
    </source>
</evidence>
<feature type="transmembrane region" description="Helical" evidence="1">
    <location>
        <begin position="257"/>
        <end position="281"/>
    </location>
</feature>
<name>A0ABX5YBG8_9MICC</name>
<feature type="domain" description="YdbS-like PH" evidence="2">
    <location>
        <begin position="433"/>
        <end position="497"/>
    </location>
</feature>
<accession>A0ABX5YBG8</accession>
<organism evidence="3 4">
    <name type="scientific">Glutamicibacter halophytocola</name>
    <dbReference type="NCBI Taxonomy" id="1933880"/>
    <lineage>
        <taxon>Bacteria</taxon>
        <taxon>Bacillati</taxon>
        <taxon>Actinomycetota</taxon>
        <taxon>Actinomycetes</taxon>
        <taxon>Micrococcales</taxon>
        <taxon>Micrococcaceae</taxon>
        <taxon>Glutamicibacter</taxon>
    </lineage>
</organism>
<keyword evidence="1" id="KW-0812">Transmembrane</keyword>
<dbReference type="Pfam" id="PF03703">
    <property type="entry name" value="bPH_2"/>
    <property type="match status" value="3"/>
</dbReference>
<dbReference type="InterPro" id="IPR014529">
    <property type="entry name" value="UCP026631"/>
</dbReference>
<dbReference type="PANTHER" id="PTHR34473">
    <property type="entry name" value="UPF0699 TRANSMEMBRANE PROTEIN YDBS"/>
    <property type="match status" value="1"/>
</dbReference>
<feature type="transmembrane region" description="Helical" evidence="1">
    <location>
        <begin position="116"/>
        <end position="140"/>
    </location>
</feature>
<feature type="transmembrane region" description="Helical" evidence="1">
    <location>
        <begin position="287"/>
        <end position="304"/>
    </location>
</feature>
<proteinExistence type="predicted"/>
<evidence type="ECO:0000313" key="4">
    <source>
        <dbReference type="Proteomes" id="UP000320717"/>
    </source>
</evidence>
<dbReference type="EMBL" id="CP042260">
    <property type="protein sequence ID" value="QDY67010.1"/>
    <property type="molecule type" value="Genomic_DNA"/>
</dbReference>
<protein>
    <submittedName>
        <fullName evidence="3">PH domain-containing protein</fullName>
    </submittedName>
</protein>
<gene>
    <name evidence="3" type="ORF">FQA45_12125</name>
</gene>
<dbReference type="Proteomes" id="UP000320717">
    <property type="component" value="Chromosome"/>
</dbReference>
<keyword evidence="1" id="KW-1133">Transmembrane helix</keyword>
<evidence type="ECO:0000313" key="3">
    <source>
        <dbReference type="EMBL" id="QDY67010.1"/>
    </source>
</evidence>
<reference evidence="3 4" key="1">
    <citation type="submission" date="2019-07" db="EMBL/GenBank/DDBJ databases">
        <title>Complete Genome Sequence of drought tolerant Plant Growth-Promoting Rhizobacterium Glutamicibacter halophytocola DR408.</title>
        <authorList>
            <person name="Nishu S.D."/>
            <person name="Lee T.K."/>
        </authorList>
    </citation>
    <scope>NUCLEOTIDE SEQUENCE [LARGE SCALE GENOMIC DNA]</scope>
    <source>
        <strain evidence="3 4">DR408</strain>
    </source>
</reference>
<dbReference type="PANTHER" id="PTHR34473:SF2">
    <property type="entry name" value="UPF0699 TRANSMEMBRANE PROTEIN YDBT"/>
    <property type="match status" value="1"/>
</dbReference>
<evidence type="ECO:0000259" key="2">
    <source>
        <dbReference type="Pfam" id="PF03703"/>
    </source>
</evidence>
<dbReference type="PIRSF" id="PIRSF026631">
    <property type="entry name" value="UCP026631"/>
    <property type="match status" value="1"/>
</dbReference>
<feature type="transmembrane region" description="Helical" evidence="1">
    <location>
        <begin position="84"/>
        <end position="101"/>
    </location>
</feature>
<keyword evidence="1" id="KW-0472">Membrane</keyword>
<sequence length="518" mass="56576">MAQAAGHPLRAHAICRGQQRPGGTPLRIVPVDAEYRWGRGHRPRLRIARSPGPGAARAACGRRRGENAVSQDEHWQRVHPASPFVRGWLAIVGLLYIYWQNTDELSLAERFAGDRLIWTVALAGAALLVVLVFYFLSWYFTRYKLTSSHVYVNSGTIFRSQKQARIDKVQGIDIAQPLLARLLGLAELRFDVADSSESVLRLAFLSKADAHALRQLILQRAAGQGARDQAASEQPATAVDAVGEAAPLMARVPATRLLASLFLQLPVVIGTLACVAIVILWLSGVQGIIAAVLPILLSFGGWFYKQLNQGWNYTASASDTGMRISYGLADTRQHSIPAGRVQAISVTAPLLWRLLGWYKVEVNVLGTKSDDLDNLQVLPVGDFESVARIMGILLPDLGIGNQREVLSTAVSTGYEHGFTGSPSRAKLLSPGAWKHQGFLATGTTVISRYGWLARTASFVLHARVQGTEFRQGPWEQKRQLAGVRLYCAGGNIIGYLHQVDAQVAAEFTLAQAARQVER</sequence>
<dbReference type="InterPro" id="IPR005182">
    <property type="entry name" value="YdbS-like_PH"/>
</dbReference>
<feature type="domain" description="YdbS-like PH" evidence="2">
    <location>
        <begin position="317"/>
        <end position="388"/>
    </location>
</feature>
<feature type="domain" description="YdbS-like PH" evidence="2">
    <location>
        <begin position="138"/>
        <end position="217"/>
    </location>
</feature>
<keyword evidence="4" id="KW-1185">Reference proteome</keyword>